<reference evidence="8 9" key="1">
    <citation type="journal article" date="2011" name="PLoS ONE">
        <title>Haloquadratum walsbyi: limited diversity in a global pond.</title>
        <authorList>
            <person name="Dyall-Smith M."/>
            <person name="Pfeiffer F."/>
            <person name="Klee K."/>
            <person name="Palm P."/>
            <person name="Gross K."/>
            <person name="Schuster S.C."/>
            <person name="Rampp M."/>
            <person name="Oesterhelt D."/>
        </authorList>
    </citation>
    <scope>NUCLEOTIDE SEQUENCE [LARGE SCALE GENOMIC DNA]</scope>
    <source>
        <strain evidence="9">DSM 16854 / JCM 12705 / C23</strain>
    </source>
</reference>
<dbReference type="AlphaFoldDB" id="G0LMQ1"/>
<dbReference type="OrthoDB" id="10348at2157"/>
<dbReference type="GO" id="GO:0160148">
    <property type="term" value="F:tRNA pseudouridine(55) synthase activity"/>
    <property type="evidence" value="ECO:0007669"/>
    <property type="project" value="UniProtKB-EC"/>
</dbReference>
<feature type="domain" description="Pus10-like C-terminal" evidence="6">
    <location>
        <begin position="169"/>
        <end position="414"/>
    </location>
</feature>
<dbReference type="Proteomes" id="UP000007954">
    <property type="component" value="Chromosome"/>
</dbReference>
<dbReference type="HAMAP" id="MF_01893">
    <property type="entry name" value="Pus10_arch"/>
    <property type="match status" value="1"/>
</dbReference>
<dbReference type="HOGENOM" id="CLU_028780_2_0_2"/>
<feature type="binding site" evidence="5">
    <location>
        <position position="380"/>
    </location>
    <ligand>
        <name>substrate</name>
    </ligand>
</feature>
<dbReference type="InterPro" id="IPR048741">
    <property type="entry name" value="Pus10-like_C"/>
</dbReference>
<comment type="similarity">
    <text evidence="1 5">Belongs to the pseudouridine synthase Pus10 family.</text>
</comment>
<evidence type="ECO:0000256" key="3">
    <source>
        <dbReference type="ARBA" id="ARBA00022884"/>
    </source>
</evidence>
<evidence type="ECO:0000313" key="9">
    <source>
        <dbReference type="Proteomes" id="UP000007954"/>
    </source>
</evidence>
<dbReference type="SUPFAM" id="SSF55120">
    <property type="entry name" value="Pseudouridine synthase"/>
    <property type="match status" value="1"/>
</dbReference>
<dbReference type="InterPro" id="IPR039894">
    <property type="entry name" value="Pus10-like"/>
</dbReference>
<dbReference type="RefSeq" id="WP_014556757.1">
    <property type="nucleotide sequence ID" value="NC_017459.1"/>
</dbReference>
<dbReference type="InterPro" id="IPR020103">
    <property type="entry name" value="PsdUridine_synth_cat_dom_sf"/>
</dbReference>
<dbReference type="InterPro" id="IPR005912">
    <property type="entry name" value="Pus10"/>
</dbReference>
<dbReference type="InterPro" id="IPR036410">
    <property type="entry name" value="HSP_DnaJ_Cys-rich_dom_sf"/>
</dbReference>
<dbReference type="GeneID" id="12448466"/>
<accession>G0LMQ1</accession>
<evidence type="ECO:0000313" key="8">
    <source>
        <dbReference type="EMBL" id="CCC41371.1"/>
    </source>
</evidence>
<comment type="catalytic activity">
    <reaction evidence="5">
        <text>uridine(54) in tRNA = pseudouridine(54) in tRNA</text>
        <dbReference type="Rhea" id="RHEA:57876"/>
        <dbReference type="Rhea" id="RHEA-COMP:10193"/>
        <dbReference type="Rhea" id="RHEA-COMP:14141"/>
        <dbReference type="ChEBI" id="CHEBI:65314"/>
        <dbReference type="ChEBI" id="CHEBI:65315"/>
    </reaction>
</comment>
<evidence type="ECO:0000256" key="5">
    <source>
        <dbReference type="HAMAP-Rule" id="MF_01893"/>
    </source>
</evidence>
<protein>
    <recommendedName>
        <fullName evidence="5">tRNA pseudouridine synthase Pus10</fullName>
        <ecNumber evidence="5">5.4.99.25</ecNumber>
    </recommendedName>
    <alternativeName>
        <fullName evidence="5">tRNA pseudouridine 54/55 synthase</fullName>
        <shortName evidence="5">Psi54/55 synthase</shortName>
    </alternativeName>
</protein>
<feature type="binding site" evidence="5">
    <location>
        <position position="308"/>
    </location>
    <ligand>
        <name>substrate</name>
    </ligand>
</feature>
<dbReference type="EMBL" id="FR746099">
    <property type="protein sequence ID" value="CCC41371.1"/>
    <property type="molecule type" value="Genomic_DNA"/>
</dbReference>
<name>G0LMQ1_HALWC</name>
<dbReference type="NCBIfam" id="TIGR01213">
    <property type="entry name" value="pseudo_Pus10arc"/>
    <property type="match status" value="1"/>
</dbReference>
<dbReference type="SUPFAM" id="SSF57938">
    <property type="entry name" value="DnaJ/Hsp40 cysteine-rich domain"/>
    <property type="match status" value="1"/>
</dbReference>
<dbReference type="Pfam" id="PF21238">
    <property type="entry name" value="Pus10_C"/>
    <property type="match status" value="1"/>
</dbReference>
<keyword evidence="4 5" id="KW-0413">Isomerase</keyword>
<dbReference type="PANTHER" id="PTHR21568:SF0">
    <property type="entry name" value="TRNA PSEUDOURIDINE SYNTHASE PUS10"/>
    <property type="match status" value="1"/>
</dbReference>
<feature type="active site" description="Nucleophile" evidence="5">
    <location>
        <position position="242"/>
    </location>
</feature>
<keyword evidence="2 5" id="KW-0819">tRNA processing</keyword>
<sequence>MSILENVRALATQDPLCDACLGRVFADRSFGLTNTERGKSLRITVSLVDDTPYESIDTTACWVCEGACADDQFDSWGQRCATAVSDTEFNTYQVGTKTPPLIEENETLLRESIGLQSDAGELFKSEYNREVGKRVGQRTDTTVEFGRPDIQFTIDLEADSVNVDIHSAFVYGRYRKLTRGIPQTEWPCSACDGSGYQGSIACETCGGSGYLYDDSVEELTAPVVCDVMDGTDSTFHGAGREDVDALMIGTGRPFVIEVFEPRRRNIDIDRLEGDINAFADGAVEVENLRLANYEMVERVKEIEASKRYRAAVVFDAPINVTDFDTALTTLTDTTIEQYTPNRVDHRRAAITRTRTVYDVDGTLDDPTHATVEIHGAGGLYVKELISGDDGRTEPSLAGLLDTGATVTDLDVLGVYAESESESFEDDAYFRTVDASSHPISHSASE</sequence>
<gene>
    <name evidence="5 8" type="primary">pus10</name>
    <name evidence="8" type="ordered locus">Hqrw_3627</name>
</gene>
<dbReference type="Gene3D" id="3.30.70.3190">
    <property type="match status" value="1"/>
</dbReference>
<organism evidence="8 9">
    <name type="scientific">Haloquadratum walsbyi (strain DSM 16854 / JCM 12705 / C23)</name>
    <dbReference type="NCBI Taxonomy" id="768065"/>
    <lineage>
        <taxon>Archaea</taxon>
        <taxon>Methanobacteriati</taxon>
        <taxon>Methanobacteriota</taxon>
        <taxon>Stenosarchaea group</taxon>
        <taxon>Halobacteria</taxon>
        <taxon>Halobacteriales</taxon>
        <taxon>Haloferacaceae</taxon>
        <taxon>Haloquadratum</taxon>
    </lineage>
</organism>
<evidence type="ECO:0000259" key="6">
    <source>
        <dbReference type="Pfam" id="PF21238"/>
    </source>
</evidence>
<comment type="function">
    <text evidence="5">Responsible for synthesis of pseudouridine from uracil-54 and uracil-55 in the psi GC loop of transfer RNAs.</text>
</comment>
<dbReference type="GO" id="GO:0000049">
    <property type="term" value="F:tRNA binding"/>
    <property type="evidence" value="ECO:0007669"/>
    <property type="project" value="InterPro"/>
</dbReference>
<dbReference type="InterPro" id="IPR055174">
    <property type="entry name" value="Pus10_THUMP_arc"/>
</dbReference>
<feature type="domain" description="Pus10 THUMP" evidence="7">
    <location>
        <begin position="76"/>
        <end position="155"/>
    </location>
</feature>
<dbReference type="FunFam" id="3.30.70.2510:FF:000001">
    <property type="entry name" value="tRNA pseudouridine synthase Pus10"/>
    <property type="match status" value="1"/>
</dbReference>
<evidence type="ECO:0000256" key="1">
    <source>
        <dbReference type="ARBA" id="ARBA00009652"/>
    </source>
</evidence>
<dbReference type="KEGG" id="hwc:Hqrw_3627"/>
<proteinExistence type="inferred from homology"/>
<evidence type="ECO:0000256" key="2">
    <source>
        <dbReference type="ARBA" id="ARBA00022694"/>
    </source>
</evidence>
<evidence type="ECO:0000259" key="7">
    <source>
        <dbReference type="Pfam" id="PF22023"/>
    </source>
</evidence>
<dbReference type="EC" id="5.4.99.25" evidence="5"/>
<keyword evidence="3 5" id="KW-0694">RNA-binding</keyword>
<evidence type="ECO:0000256" key="4">
    <source>
        <dbReference type="ARBA" id="ARBA00023235"/>
    </source>
</evidence>
<dbReference type="PANTHER" id="PTHR21568">
    <property type="entry name" value="TRNA PSEUDOURIDINE SYNTHASE PUS10"/>
    <property type="match status" value="1"/>
</dbReference>
<dbReference type="Pfam" id="PF22023">
    <property type="entry name" value="Pus10_THUMP_arc"/>
    <property type="match status" value="1"/>
</dbReference>
<dbReference type="Gene3D" id="3.30.70.2510">
    <property type="match status" value="1"/>
</dbReference>
<comment type="catalytic activity">
    <reaction evidence="5">
        <text>uridine(55) in tRNA = pseudouridine(55) in tRNA</text>
        <dbReference type="Rhea" id="RHEA:42532"/>
        <dbReference type="Rhea" id="RHEA-COMP:10101"/>
        <dbReference type="Rhea" id="RHEA-COMP:10102"/>
        <dbReference type="ChEBI" id="CHEBI:65314"/>
        <dbReference type="ChEBI" id="CHEBI:65315"/>
        <dbReference type="EC" id="5.4.99.25"/>
    </reaction>
</comment>
<dbReference type="GO" id="GO:0031119">
    <property type="term" value="P:tRNA pseudouridine synthesis"/>
    <property type="evidence" value="ECO:0007669"/>
    <property type="project" value="UniProtKB-UniRule"/>
</dbReference>